<dbReference type="PANTHER" id="PTHR21266">
    <property type="entry name" value="IRON-SULFUR DOMAIN CONTAINING PROTEIN"/>
    <property type="match status" value="1"/>
</dbReference>
<comment type="caution">
    <text evidence="7">The sequence shown here is derived from an EMBL/GenBank/DDBJ whole genome shotgun (WGS) entry which is preliminary data.</text>
</comment>
<sequence length="126" mass="13418">MCARRISVADDWAADLSRSREQWLPVCSLPRLAEAGIVAVRVAGVDLALVSVGGVVSACERACPHEQADLACGRVVNGRLACPLHDASFSLVDGAISDGWPSRPLRLYPVRVERGEVFINAAALKP</sequence>
<keyword evidence="2" id="KW-0479">Metal-binding</keyword>
<dbReference type="GO" id="GO:0016491">
    <property type="term" value="F:oxidoreductase activity"/>
    <property type="evidence" value="ECO:0007669"/>
    <property type="project" value="UniProtKB-KW"/>
</dbReference>
<evidence type="ECO:0000256" key="5">
    <source>
        <dbReference type="ARBA" id="ARBA00023014"/>
    </source>
</evidence>
<keyword evidence="5" id="KW-0411">Iron-sulfur</keyword>
<dbReference type="PANTHER" id="PTHR21266:SF60">
    <property type="entry name" value="3-KETOSTEROID-9-ALPHA-MONOOXYGENASE, OXYGENASE COMPONENT"/>
    <property type="match status" value="1"/>
</dbReference>
<organism evidence="7 8">
    <name type="scientific">Rhodopseudomonas palustris</name>
    <dbReference type="NCBI Taxonomy" id="1076"/>
    <lineage>
        <taxon>Bacteria</taxon>
        <taxon>Pseudomonadati</taxon>
        <taxon>Pseudomonadota</taxon>
        <taxon>Alphaproteobacteria</taxon>
        <taxon>Hyphomicrobiales</taxon>
        <taxon>Nitrobacteraceae</taxon>
        <taxon>Rhodopseudomonas</taxon>
    </lineage>
</organism>
<dbReference type="OrthoDB" id="9794175at2"/>
<protein>
    <submittedName>
        <fullName evidence="7">Rieske (2Fe-2S) protein</fullName>
    </submittedName>
</protein>
<dbReference type="PROSITE" id="PS51296">
    <property type="entry name" value="RIESKE"/>
    <property type="match status" value="1"/>
</dbReference>
<dbReference type="InterPro" id="IPR050584">
    <property type="entry name" value="Cholesterol_7-desaturase"/>
</dbReference>
<dbReference type="GO" id="GO:0051537">
    <property type="term" value="F:2 iron, 2 sulfur cluster binding"/>
    <property type="evidence" value="ECO:0007669"/>
    <property type="project" value="UniProtKB-KW"/>
</dbReference>
<accession>A0A418V3Z4</accession>
<keyword evidence="4" id="KW-0408">Iron</keyword>
<evidence type="ECO:0000313" key="8">
    <source>
        <dbReference type="Proteomes" id="UP000285523"/>
    </source>
</evidence>
<keyword evidence="1" id="KW-0001">2Fe-2S</keyword>
<evidence type="ECO:0000256" key="2">
    <source>
        <dbReference type="ARBA" id="ARBA00022723"/>
    </source>
</evidence>
<dbReference type="SUPFAM" id="SSF50022">
    <property type="entry name" value="ISP domain"/>
    <property type="match status" value="1"/>
</dbReference>
<reference evidence="7 8" key="1">
    <citation type="submission" date="2018-09" db="EMBL/GenBank/DDBJ databases">
        <title>Draft genome sequence of Rhodopseudomonas palustris 2.1.18.</title>
        <authorList>
            <person name="Robertson S.L."/>
            <person name="Meyer T.E."/>
            <person name="Kyndt J.A."/>
        </authorList>
    </citation>
    <scope>NUCLEOTIDE SEQUENCE [LARGE SCALE GENOMIC DNA]</scope>
    <source>
        <strain evidence="7 8">2.1.18</strain>
    </source>
</reference>
<dbReference type="Gene3D" id="2.102.10.10">
    <property type="entry name" value="Rieske [2Fe-2S] iron-sulphur domain"/>
    <property type="match status" value="1"/>
</dbReference>
<evidence type="ECO:0000256" key="4">
    <source>
        <dbReference type="ARBA" id="ARBA00023004"/>
    </source>
</evidence>
<dbReference type="Proteomes" id="UP000285523">
    <property type="component" value="Unassembled WGS sequence"/>
</dbReference>
<evidence type="ECO:0000313" key="7">
    <source>
        <dbReference type="EMBL" id="RJF70830.1"/>
    </source>
</evidence>
<keyword evidence="3" id="KW-0560">Oxidoreductase</keyword>
<dbReference type="EMBL" id="QYYD01000014">
    <property type="protein sequence ID" value="RJF70830.1"/>
    <property type="molecule type" value="Genomic_DNA"/>
</dbReference>
<evidence type="ECO:0000256" key="1">
    <source>
        <dbReference type="ARBA" id="ARBA00022714"/>
    </source>
</evidence>
<feature type="domain" description="Rieske" evidence="6">
    <location>
        <begin position="24"/>
        <end position="119"/>
    </location>
</feature>
<evidence type="ECO:0000256" key="3">
    <source>
        <dbReference type="ARBA" id="ARBA00023002"/>
    </source>
</evidence>
<dbReference type="Pfam" id="PF00355">
    <property type="entry name" value="Rieske"/>
    <property type="match status" value="1"/>
</dbReference>
<gene>
    <name evidence="7" type="ORF">D4Q52_14445</name>
</gene>
<proteinExistence type="predicted"/>
<dbReference type="GO" id="GO:0046872">
    <property type="term" value="F:metal ion binding"/>
    <property type="evidence" value="ECO:0007669"/>
    <property type="project" value="UniProtKB-KW"/>
</dbReference>
<dbReference type="InterPro" id="IPR036922">
    <property type="entry name" value="Rieske_2Fe-2S_sf"/>
</dbReference>
<dbReference type="AlphaFoldDB" id="A0A418V3Z4"/>
<dbReference type="InterPro" id="IPR017941">
    <property type="entry name" value="Rieske_2Fe-2S"/>
</dbReference>
<evidence type="ECO:0000259" key="6">
    <source>
        <dbReference type="PROSITE" id="PS51296"/>
    </source>
</evidence>
<name>A0A418V3Z4_RHOPL</name>